<accession>A0ABY7GKS2</accession>
<evidence type="ECO:0000313" key="1">
    <source>
        <dbReference type="EMBL" id="WAR45095.1"/>
    </source>
</evidence>
<reference evidence="1" key="1">
    <citation type="submission" date="2022-11" db="EMBL/GenBank/DDBJ databases">
        <title>Methylomonas rapida sp. nov., Carotenoid-Producing Obligate Methanotrophs with High Growth Characteristics and Biotechnological Potential.</title>
        <authorList>
            <person name="Tikhonova E.N."/>
            <person name="Suleimanov R.Z."/>
            <person name="Miroshnikov K."/>
            <person name="Oshkin I.Y."/>
            <person name="Belova S.E."/>
            <person name="Danilova O.V."/>
            <person name="Ashikhmin A."/>
            <person name="Konopkin A."/>
            <person name="But S.Y."/>
            <person name="Khmelenina V.N."/>
            <person name="Kuznetsov N."/>
            <person name="Pimenov N.V."/>
            <person name="Dedysh S.N."/>
        </authorList>
    </citation>
    <scope>NUCLEOTIDE SEQUENCE</scope>
    <source>
        <strain evidence="1">MP1</strain>
    </source>
</reference>
<organism evidence="1 2">
    <name type="scientific">Methylomonas rapida</name>
    <dbReference type="NCBI Taxonomy" id="2963939"/>
    <lineage>
        <taxon>Bacteria</taxon>
        <taxon>Pseudomonadati</taxon>
        <taxon>Pseudomonadota</taxon>
        <taxon>Gammaproteobacteria</taxon>
        <taxon>Methylococcales</taxon>
        <taxon>Methylococcaceae</taxon>
        <taxon>Methylomonas</taxon>
    </lineage>
</organism>
<protein>
    <submittedName>
        <fullName evidence="1">Uncharacterized protein</fullName>
    </submittedName>
</protein>
<keyword evidence="2" id="KW-1185">Reference proteome</keyword>
<evidence type="ECO:0000313" key="2">
    <source>
        <dbReference type="Proteomes" id="UP001162780"/>
    </source>
</evidence>
<proteinExistence type="predicted"/>
<dbReference type="RefSeq" id="WP_255190061.1">
    <property type="nucleotide sequence ID" value="NZ_CP113517.1"/>
</dbReference>
<name>A0ABY7GKS2_9GAMM</name>
<dbReference type="Proteomes" id="UP001162780">
    <property type="component" value="Chromosome"/>
</dbReference>
<sequence length="53" mass="5930">MKQSGVLIFRQKQLAEKRFPTISGHALLEKYREVIFDDNPKAASCLLAAPEIG</sequence>
<dbReference type="EMBL" id="CP113517">
    <property type="protein sequence ID" value="WAR45095.1"/>
    <property type="molecule type" value="Genomic_DNA"/>
</dbReference>
<gene>
    <name evidence="1" type="ORF">NM686_000885</name>
</gene>